<dbReference type="GO" id="GO:0005315">
    <property type="term" value="F:phosphate transmembrane transporter activity"/>
    <property type="evidence" value="ECO:0007669"/>
    <property type="project" value="InterPro"/>
</dbReference>
<feature type="transmembrane region" description="Helical" evidence="9">
    <location>
        <begin position="75"/>
        <end position="105"/>
    </location>
</feature>
<feature type="domain" description="ABC transmembrane type-1" evidence="10">
    <location>
        <begin position="81"/>
        <end position="310"/>
    </location>
</feature>
<feature type="transmembrane region" description="Helical" evidence="9">
    <location>
        <begin position="21"/>
        <end position="46"/>
    </location>
</feature>
<evidence type="ECO:0000256" key="6">
    <source>
        <dbReference type="ARBA" id="ARBA00022692"/>
    </source>
</evidence>
<keyword evidence="8 9" id="KW-0472">Membrane</keyword>
<proteinExistence type="inferred from homology"/>
<dbReference type="GO" id="GO:0006817">
    <property type="term" value="P:phosphate ion transport"/>
    <property type="evidence" value="ECO:0007669"/>
    <property type="project" value="UniProtKB-KW"/>
</dbReference>
<evidence type="ECO:0000256" key="4">
    <source>
        <dbReference type="ARBA" id="ARBA00022475"/>
    </source>
</evidence>
<comment type="subcellular location">
    <subcellularLocation>
        <location evidence="1">Cell membrane</location>
        <topology evidence="1">Multi-pass membrane protein</topology>
    </subcellularLocation>
</comment>
<protein>
    <submittedName>
        <fullName evidence="12">Unannotated protein</fullName>
    </submittedName>
</protein>
<dbReference type="Gene3D" id="1.10.3720.10">
    <property type="entry name" value="MetI-like"/>
    <property type="match status" value="1"/>
</dbReference>
<evidence type="ECO:0000256" key="2">
    <source>
        <dbReference type="ARBA" id="ARBA00007069"/>
    </source>
</evidence>
<evidence type="ECO:0000256" key="1">
    <source>
        <dbReference type="ARBA" id="ARBA00004651"/>
    </source>
</evidence>
<feature type="transmembrane region" description="Helical" evidence="9">
    <location>
        <begin position="117"/>
        <end position="139"/>
    </location>
</feature>
<keyword evidence="7 9" id="KW-1133">Transmembrane helix</keyword>
<dbReference type="SUPFAM" id="SSF161098">
    <property type="entry name" value="MetI-like"/>
    <property type="match status" value="1"/>
</dbReference>
<gene>
    <name evidence="11" type="ORF">UFOPK1392_00124</name>
    <name evidence="12" type="ORF">UFOPK3733_00909</name>
</gene>
<dbReference type="PANTHER" id="PTHR30425">
    <property type="entry name" value="PHOSPHATE TRANSPORT SYSTEM PERMEASE PROTEIN PST"/>
    <property type="match status" value="1"/>
</dbReference>
<dbReference type="NCBIfam" id="TIGR02138">
    <property type="entry name" value="phosphate_pstC"/>
    <property type="match status" value="1"/>
</dbReference>
<dbReference type="PANTHER" id="PTHR30425:SF1">
    <property type="entry name" value="PHOSPHATE TRANSPORT SYSTEM PERMEASE PROTEIN PSTC"/>
    <property type="match status" value="1"/>
</dbReference>
<dbReference type="PROSITE" id="PS50928">
    <property type="entry name" value="ABC_TM1"/>
    <property type="match status" value="1"/>
</dbReference>
<keyword evidence="5" id="KW-0592">Phosphate transport</keyword>
<dbReference type="AlphaFoldDB" id="A0A6J7IWI7"/>
<dbReference type="InterPro" id="IPR035906">
    <property type="entry name" value="MetI-like_sf"/>
</dbReference>
<dbReference type="CDD" id="cd06261">
    <property type="entry name" value="TM_PBP2"/>
    <property type="match status" value="1"/>
</dbReference>
<dbReference type="Pfam" id="PF00528">
    <property type="entry name" value="BPD_transp_1"/>
    <property type="match status" value="1"/>
</dbReference>
<keyword evidence="4" id="KW-1003">Cell membrane</keyword>
<evidence type="ECO:0000256" key="5">
    <source>
        <dbReference type="ARBA" id="ARBA00022592"/>
    </source>
</evidence>
<dbReference type="InterPro" id="IPR011864">
    <property type="entry name" value="Phosphate_PstC"/>
</dbReference>
<feature type="transmembrane region" description="Helical" evidence="9">
    <location>
        <begin position="292"/>
        <end position="314"/>
    </location>
</feature>
<keyword evidence="6 9" id="KW-0812">Transmembrane</keyword>
<evidence type="ECO:0000256" key="9">
    <source>
        <dbReference type="SAM" id="Phobius"/>
    </source>
</evidence>
<feature type="transmembrane region" description="Helical" evidence="9">
    <location>
        <begin position="174"/>
        <end position="192"/>
    </location>
</feature>
<evidence type="ECO:0000256" key="8">
    <source>
        <dbReference type="ARBA" id="ARBA00023136"/>
    </source>
</evidence>
<dbReference type="EMBL" id="CAFBNC010000036">
    <property type="protein sequence ID" value="CAB4935110.1"/>
    <property type="molecule type" value="Genomic_DNA"/>
</dbReference>
<evidence type="ECO:0000259" key="10">
    <source>
        <dbReference type="PROSITE" id="PS50928"/>
    </source>
</evidence>
<evidence type="ECO:0000256" key="3">
    <source>
        <dbReference type="ARBA" id="ARBA00022448"/>
    </source>
</evidence>
<organism evidence="12">
    <name type="scientific">freshwater metagenome</name>
    <dbReference type="NCBI Taxonomy" id="449393"/>
    <lineage>
        <taxon>unclassified sequences</taxon>
        <taxon>metagenomes</taxon>
        <taxon>ecological metagenomes</taxon>
    </lineage>
</organism>
<evidence type="ECO:0000256" key="7">
    <source>
        <dbReference type="ARBA" id="ARBA00022989"/>
    </source>
</evidence>
<name>A0A6J7IWI7_9ZZZZ</name>
<dbReference type="EMBL" id="CAEMXZ010000003">
    <property type="protein sequence ID" value="CAB4322390.1"/>
    <property type="molecule type" value="Genomic_DNA"/>
</dbReference>
<accession>A0A6J7IWI7</accession>
<dbReference type="GO" id="GO:0005886">
    <property type="term" value="C:plasma membrane"/>
    <property type="evidence" value="ECO:0007669"/>
    <property type="project" value="UniProtKB-SubCell"/>
</dbReference>
<sequence length="325" mass="34084">MPGSTRTKRVVTEVPSVVDKRFNAITMGAGISVLVLLLLVGAFLFIQSSNAISETGVLRFLTRTEWRTDVQPPAIGVMGLLTGTVLVAFVAVLFAVPLSVFCALAITEYSTARRRKWLIGVVDLLAAVPSLLFGLWGFLFLSDKMIPISTWLTQNLGFIPIFSTEQNASLTGSIFIAGVVVALMVLPIITSVTREVFSQTPPGEKEAALALGGTRWGMIRAVVLPYGRGGIIGGSMLGLGRALGETIAVALLLPQVPQQIGESIHILQNGGATVSGFIANRAGADAFTTSGLMAAGLVLFIITLATNMIASVVVSKSRSGAGVDL</sequence>
<comment type="similarity">
    <text evidence="2">Belongs to the binding-protein-dependent transport system permease family. CysTW subfamily.</text>
</comment>
<dbReference type="InterPro" id="IPR000515">
    <property type="entry name" value="MetI-like"/>
</dbReference>
<dbReference type="InterPro" id="IPR051124">
    <property type="entry name" value="Phosphate_Transport_Permease"/>
</dbReference>
<evidence type="ECO:0000313" key="11">
    <source>
        <dbReference type="EMBL" id="CAB4322390.1"/>
    </source>
</evidence>
<evidence type="ECO:0000313" key="12">
    <source>
        <dbReference type="EMBL" id="CAB4935110.1"/>
    </source>
</evidence>
<reference evidence="12" key="1">
    <citation type="submission" date="2020-05" db="EMBL/GenBank/DDBJ databases">
        <authorList>
            <person name="Chiriac C."/>
            <person name="Salcher M."/>
            <person name="Ghai R."/>
            <person name="Kavagutti S V."/>
        </authorList>
    </citation>
    <scope>NUCLEOTIDE SEQUENCE</scope>
</reference>
<keyword evidence="3" id="KW-0813">Transport</keyword>